<keyword evidence="2" id="KW-0342">GTP-binding</keyword>
<protein>
    <recommendedName>
        <fullName evidence="10">Tetratricopeptide repeat protein</fullName>
    </recommendedName>
</protein>
<dbReference type="GO" id="GO:0042254">
    <property type="term" value="P:ribosome biogenesis"/>
    <property type="evidence" value="ECO:0007669"/>
    <property type="project" value="UniProtKB-UniRule"/>
</dbReference>
<evidence type="ECO:0000313" key="8">
    <source>
        <dbReference type="EMBL" id="KFD71176.1"/>
    </source>
</evidence>
<reference evidence="7 9" key="1">
    <citation type="journal article" date="2014" name="Nat. Genet.">
        <title>Genome and transcriptome of the porcine whipworm Trichuris suis.</title>
        <authorList>
            <person name="Jex A.R."/>
            <person name="Nejsum P."/>
            <person name="Schwarz E.M."/>
            <person name="Hu L."/>
            <person name="Young N.D."/>
            <person name="Hall R.S."/>
            <person name="Korhonen P.K."/>
            <person name="Liao S."/>
            <person name="Thamsborg S."/>
            <person name="Xia J."/>
            <person name="Xu P."/>
            <person name="Wang S."/>
            <person name="Scheerlinck J.P."/>
            <person name="Hofmann A."/>
            <person name="Sternberg P.W."/>
            <person name="Wang J."/>
            <person name="Gasser R.B."/>
        </authorList>
    </citation>
    <scope>NUCLEOTIDE SEQUENCE [LARGE SCALE GENOMIC DNA]</scope>
    <source>
        <strain evidence="8">DCEP-RM93F</strain>
        <strain evidence="7">DCEP-RM93M</strain>
    </source>
</reference>
<proteinExistence type="predicted"/>
<dbReference type="Proteomes" id="UP000030764">
    <property type="component" value="Unassembled WGS sequence"/>
</dbReference>
<dbReference type="InterPro" id="IPR031167">
    <property type="entry name" value="G_OBG"/>
</dbReference>
<dbReference type="EMBL" id="KL363210">
    <property type="protein sequence ID" value="KFD54198.1"/>
    <property type="molecule type" value="Genomic_DNA"/>
</dbReference>
<dbReference type="Gene3D" id="2.40.50.550">
    <property type="match status" value="1"/>
</dbReference>
<dbReference type="InterPro" id="IPR006073">
    <property type="entry name" value="GTP-bd"/>
</dbReference>
<dbReference type="AlphaFoldDB" id="A0A085MAF2"/>
<dbReference type="PRINTS" id="PR00326">
    <property type="entry name" value="GTP1OBG"/>
</dbReference>
<evidence type="ECO:0000259" key="5">
    <source>
        <dbReference type="PROSITE" id="PS51710"/>
    </source>
</evidence>
<dbReference type="InterPro" id="IPR019734">
    <property type="entry name" value="TPR_rpt"/>
</dbReference>
<dbReference type="EMBL" id="KL367483">
    <property type="protein sequence ID" value="KFD71176.1"/>
    <property type="molecule type" value="Genomic_DNA"/>
</dbReference>
<dbReference type="Proteomes" id="UP000030758">
    <property type="component" value="Unassembled WGS sequence"/>
</dbReference>
<dbReference type="InterPro" id="IPR036726">
    <property type="entry name" value="GTP1_OBG_dom_sf"/>
</dbReference>
<sequence>MSSSVDEAISLFKQFRHCYFLTNRDASSEEFLAATTARINVLLDELESNKEKLDQTTYCLLRGKLLNMLPEYSAECEACLRVAVDGLQDPCEALNELGNCIFKKGDLWLAKSCFEASLLHKRNKQALRDLAIVLRDRRISARLGSKNIKNSLALTREAYCLDPEDGVSQHSLGNALMIEFFNSSQCDGGLVEEAIQFYAMATKSDATKYDADLYYNQGSALRYAENYEGAYKSLQYALLLNPHSASTRSELKTLCSFLRNCQAEVERKGHVRRKRLSQLATSAVERGVLGAYGKDKARKAPSVPLLKHIPLRKVRTGNNSGFIVSGTVVAIVRNEKIIPYAFCIMDAVNDECFVVTVYNFAENFGVMIEQSVAILEPFVYNVRFDMDGEEMVLRLSQLMSPIKLRGGGTLLRDHLRVYVRGGKGGQGLKRYNGIGGDGGDVLLEASERVTLERLAAQNPSRRFIAGPGQDSKKFQLIGDKGENKVVKVPVGITVKTDEGKLIRDLHHAGDQLLVATGGLGGCASNDYKGVKPTSYIIRLDLKLIADVGLVGIDLIYCVTHFGGNIRPELSVTTVRPQLGVIEYDDGRQISVADLPGLIEGAYLNVGMGHNFLKHVERTYLLLFIIDVTGFKLNVTSPFRSAFDTFLLLTKEIELYMPELLDKPCVVCLNKMDMAKSKACLRSFMDSFNGLYEKGASDIGLPMEIRPSRIVKPLKLWAISAKKHDNIQPVVAHLREAIDQLDEEKRKLKTLDTNLLDIEDTGPLLL</sequence>
<dbReference type="Gene3D" id="3.40.50.300">
    <property type="entry name" value="P-loop containing nucleotide triphosphate hydrolases"/>
    <property type="match status" value="1"/>
</dbReference>
<evidence type="ECO:0000313" key="7">
    <source>
        <dbReference type="EMBL" id="KFD54198.1"/>
    </source>
</evidence>
<feature type="coiled-coil region" evidence="4">
    <location>
        <begin position="730"/>
        <end position="760"/>
    </location>
</feature>
<dbReference type="SUPFAM" id="SSF52540">
    <property type="entry name" value="P-loop containing nucleoside triphosphate hydrolases"/>
    <property type="match status" value="1"/>
</dbReference>
<evidence type="ECO:0000313" key="9">
    <source>
        <dbReference type="Proteomes" id="UP000030764"/>
    </source>
</evidence>
<dbReference type="PROSITE" id="PS51710">
    <property type="entry name" value="G_OBG"/>
    <property type="match status" value="1"/>
</dbReference>
<dbReference type="InterPro" id="IPR027417">
    <property type="entry name" value="P-loop_NTPase"/>
</dbReference>
<dbReference type="SUPFAM" id="SSF48452">
    <property type="entry name" value="TPR-like"/>
    <property type="match status" value="1"/>
</dbReference>
<dbReference type="GO" id="GO:0005739">
    <property type="term" value="C:mitochondrion"/>
    <property type="evidence" value="ECO:0007669"/>
    <property type="project" value="TreeGrafter"/>
</dbReference>
<organism evidence="7 9">
    <name type="scientific">Trichuris suis</name>
    <name type="common">pig whipworm</name>
    <dbReference type="NCBI Taxonomy" id="68888"/>
    <lineage>
        <taxon>Eukaryota</taxon>
        <taxon>Metazoa</taxon>
        <taxon>Ecdysozoa</taxon>
        <taxon>Nematoda</taxon>
        <taxon>Enoplea</taxon>
        <taxon>Dorylaimia</taxon>
        <taxon>Trichinellida</taxon>
        <taxon>Trichuridae</taxon>
        <taxon>Trichuris</taxon>
    </lineage>
</organism>
<dbReference type="InterPro" id="IPR045086">
    <property type="entry name" value="OBG_GTPase"/>
</dbReference>
<dbReference type="SUPFAM" id="SSF82051">
    <property type="entry name" value="Obg GTP-binding protein N-terminal domain"/>
    <property type="match status" value="1"/>
</dbReference>
<dbReference type="SMART" id="SM00028">
    <property type="entry name" value="TPR"/>
    <property type="match status" value="2"/>
</dbReference>
<gene>
    <name evidence="7" type="ORF">M513_04975</name>
    <name evidence="8" type="ORF">M514_04975</name>
</gene>
<feature type="domain" description="OBG-type G" evidence="5">
    <location>
        <begin position="572"/>
        <end position="738"/>
    </location>
</feature>
<dbReference type="Gene3D" id="2.70.210.12">
    <property type="entry name" value="GTP1/OBG domain"/>
    <property type="match status" value="1"/>
</dbReference>
<dbReference type="GO" id="GO:0005525">
    <property type="term" value="F:GTP binding"/>
    <property type="evidence" value="ECO:0007669"/>
    <property type="project" value="UniProtKB-KW"/>
</dbReference>
<dbReference type="InterPro" id="IPR011990">
    <property type="entry name" value="TPR-like_helical_dom_sf"/>
</dbReference>
<feature type="repeat" description="TPR" evidence="3">
    <location>
        <begin position="211"/>
        <end position="244"/>
    </location>
</feature>
<dbReference type="Gene3D" id="1.25.40.10">
    <property type="entry name" value="Tetratricopeptide repeat domain"/>
    <property type="match status" value="1"/>
</dbReference>
<dbReference type="PANTHER" id="PTHR11702:SF43">
    <property type="entry name" value="GTP-BINDING PROTEIN 10"/>
    <property type="match status" value="1"/>
</dbReference>
<accession>A0A085MAF2</accession>
<evidence type="ECO:0000256" key="1">
    <source>
        <dbReference type="ARBA" id="ARBA00022741"/>
    </source>
</evidence>
<evidence type="ECO:0000259" key="6">
    <source>
        <dbReference type="PROSITE" id="PS51883"/>
    </source>
</evidence>
<dbReference type="Pfam" id="PF01018">
    <property type="entry name" value="GTP1_OBG"/>
    <property type="match status" value="1"/>
</dbReference>
<evidence type="ECO:0000256" key="4">
    <source>
        <dbReference type="SAM" id="Coils"/>
    </source>
</evidence>
<dbReference type="PROSITE" id="PS50005">
    <property type="entry name" value="TPR"/>
    <property type="match status" value="1"/>
</dbReference>
<keyword evidence="3" id="KW-0802">TPR repeat</keyword>
<dbReference type="PROSITE" id="PS51883">
    <property type="entry name" value="OBG"/>
    <property type="match status" value="1"/>
</dbReference>
<dbReference type="InterPro" id="IPR038645">
    <property type="entry name" value="TTC5_OB_sf"/>
</dbReference>
<evidence type="ECO:0008006" key="10">
    <source>
        <dbReference type="Google" id="ProtNLM"/>
    </source>
</evidence>
<keyword evidence="1" id="KW-0547">Nucleotide-binding</keyword>
<dbReference type="GO" id="GO:0003924">
    <property type="term" value="F:GTPase activity"/>
    <property type="evidence" value="ECO:0007669"/>
    <property type="project" value="InterPro"/>
</dbReference>
<dbReference type="Pfam" id="PF01926">
    <property type="entry name" value="MMR_HSR1"/>
    <property type="match status" value="1"/>
</dbReference>
<dbReference type="InterPro" id="IPR032076">
    <property type="entry name" value="TTC5_OB"/>
</dbReference>
<evidence type="ECO:0000256" key="3">
    <source>
        <dbReference type="PROSITE-ProRule" id="PRU00339"/>
    </source>
</evidence>
<feature type="domain" description="Obg" evidence="6">
    <location>
        <begin position="409"/>
        <end position="544"/>
    </location>
</feature>
<keyword evidence="4" id="KW-0175">Coiled coil</keyword>
<evidence type="ECO:0000256" key="2">
    <source>
        <dbReference type="ARBA" id="ARBA00023134"/>
    </source>
</evidence>
<dbReference type="InterPro" id="IPR006169">
    <property type="entry name" value="GTP1_OBG_dom"/>
</dbReference>
<dbReference type="Pfam" id="PF16669">
    <property type="entry name" value="TTC5_OB"/>
    <property type="match status" value="1"/>
</dbReference>
<keyword evidence="9" id="KW-1185">Reference proteome</keyword>
<dbReference type="PANTHER" id="PTHR11702">
    <property type="entry name" value="DEVELOPMENTALLY REGULATED GTP-BINDING PROTEIN-RELATED"/>
    <property type="match status" value="1"/>
</dbReference>
<name>A0A085MAF2_9BILA</name>